<reference evidence="1" key="1">
    <citation type="submission" date="2018-11" db="EMBL/GenBank/DDBJ databases">
        <authorList>
            <consortium name="Genoscope - CEA"/>
            <person name="William W."/>
        </authorList>
    </citation>
    <scope>NUCLEOTIDE SEQUENCE</scope>
</reference>
<organism evidence="1">
    <name type="scientific">Brassica oleracea</name>
    <name type="common">Wild cabbage</name>
    <dbReference type="NCBI Taxonomy" id="3712"/>
    <lineage>
        <taxon>Eukaryota</taxon>
        <taxon>Viridiplantae</taxon>
        <taxon>Streptophyta</taxon>
        <taxon>Embryophyta</taxon>
        <taxon>Tracheophyta</taxon>
        <taxon>Spermatophyta</taxon>
        <taxon>Magnoliopsida</taxon>
        <taxon>eudicotyledons</taxon>
        <taxon>Gunneridae</taxon>
        <taxon>Pentapetalae</taxon>
        <taxon>rosids</taxon>
        <taxon>malvids</taxon>
        <taxon>Brassicales</taxon>
        <taxon>Brassicaceae</taxon>
        <taxon>Brassiceae</taxon>
        <taxon>Brassica</taxon>
    </lineage>
</organism>
<dbReference type="AlphaFoldDB" id="A0A3P6GVQ2"/>
<evidence type="ECO:0000313" key="1">
    <source>
        <dbReference type="EMBL" id="VDD60405.1"/>
    </source>
</evidence>
<proteinExistence type="predicted"/>
<sequence length="125" mass="13894">MESKNTDDKVLKELEDLSFDHHFLVSPHSPGGGGLALLWTNEVSISILSLSHNFIDTSQINTAKSYISFSARTPQETRVRVKDTLGIANEGGVGKYLGLPELFTRRKRNLFTSIVDRITCKAASW</sequence>
<dbReference type="EMBL" id="LR031880">
    <property type="protein sequence ID" value="VDD60405.1"/>
    <property type="molecule type" value="Genomic_DNA"/>
</dbReference>
<name>A0A3P6GVQ2_BRAOL</name>
<gene>
    <name evidence="1" type="ORF">BOLC6T35858H</name>
</gene>
<protein>
    <submittedName>
        <fullName evidence="1">Uncharacterized protein</fullName>
    </submittedName>
</protein>
<accession>A0A3P6GVQ2</accession>